<comment type="function">
    <text evidence="7">Allows the formation of correctly charged Gln-tRNA(Gln) through the transamidation of misacylated Glu-tRNA(Gln) in the mitochondria. The reaction takes place in the presence of glutamine and ATP through an activated gamma-phospho-Glu-tRNA(Gln).</text>
</comment>
<comment type="caution">
    <text evidence="9">The sequence shown here is derived from an EMBL/GenBank/DDBJ whole genome shotgun (WGS) entry which is preliminary data.</text>
</comment>
<dbReference type="GO" id="GO:0050567">
    <property type="term" value="F:glutaminyl-tRNA synthase (glutamine-hydrolyzing) activity"/>
    <property type="evidence" value="ECO:0007669"/>
    <property type="project" value="UniProtKB-UniRule"/>
</dbReference>
<dbReference type="GO" id="GO:0030956">
    <property type="term" value="C:glutamyl-tRNA(Gln) amidotransferase complex"/>
    <property type="evidence" value="ECO:0007669"/>
    <property type="project" value="UniProtKB-UniRule"/>
</dbReference>
<dbReference type="SUPFAM" id="SSF55931">
    <property type="entry name" value="Glutamine synthetase/guanido kinase"/>
    <property type="match status" value="1"/>
</dbReference>
<dbReference type="GO" id="GO:0032543">
    <property type="term" value="P:mitochondrial translation"/>
    <property type="evidence" value="ECO:0007669"/>
    <property type="project" value="UniProtKB-UniRule"/>
</dbReference>
<dbReference type="NCBIfam" id="TIGR00133">
    <property type="entry name" value="gatB"/>
    <property type="match status" value="1"/>
</dbReference>
<accession>A0A5N5QNN6</accession>
<sequence length="526" mass="57635">MARPVMRSLATLASDWQPIIGIEVHAQIKSRTKLFSDSFTDLHAGPNISPSDRVSLFDASFPGTLPCFNKKCLDLAVRTAIALGASIQMKSSFDRKHYFYPDLPSGYQITQKYSPIAKGGILQLAGNPAKVVRIQQIQLEQDTAKSTTPVHSEVTRVDLSRAGIALMEIVSEPDMRSPEEAAAYVRALQAVLRAVGASDGNMELGSMRCDVNISLSRQGEPFGTRCEIKNLNTVRGLIVALSEWSSGWGTASVDIVIDAEIVRHRSLLEQGLAVLQETRGFNEDTAETFRLRSKEDAPDYRYMPDPNLPPLIINQDYIDDIRSTMPTLPAQTRHRLITTYNLSPRDADVLMGIDAGSDIGFDGEPPSRLGAVAYFESVVRSGQGRDPKIVANWLLHELIGQLSFRGQAFADNPLSPERLGELVDAVGAHVVTGTSGKLLMRHLIETKSDQSLERIIDELGLRAASSTSELATLCRTAISMLPKESELVSKGNDKVLMKVVGQVMRLSKGTADAQAAREELLRQLRK</sequence>
<dbReference type="InterPro" id="IPR004413">
    <property type="entry name" value="GatB"/>
</dbReference>
<dbReference type="Proteomes" id="UP000383932">
    <property type="component" value="Unassembled WGS sequence"/>
</dbReference>
<evidence type="ECO:0000256" key="1">
    <source>
        <dbReference type="ARBA" id="ARBA00005306"/>
    </source>
</evidence>
<comment type="catalytic activity">
    <reaction evidence="6 7">
        <text>L-glutamyl-tRNA(Gln) + L-glutamine + ATP + H2O = L-glutaminyl-tRNA(Gln) + L-glutamate + ADP + phosphate + H(+)</text>
        <dbReference type="Rhea" id="RHEA:17521"/>
        <dbReference type="Rhea" id="RHEA-COMP:9681"/>
        <dbReference type="Rhea" id="RHEA-COMP:9684"/>
        <dbReference type="ChEBI" id="CHEBI:15377"/>
        <dbReference type="ChEBI" id="CHEBI:15378"/>
        <dbReference type="ChEBI" id="CHEBI:29985"/>
        <dbReference type="ChEBI" id="CHEBI:30616"/>
        <dbReference type="ChEBI" id="CHEBI:43474"/>
        <dbReference type="ChEBI" id="CHEBI:58359"/>
        <dbReference type="ChEBI" id="CHEBI:78520"/>
        <dbReference type="ChEBI" id="CHEBI:78521"/>
        <dbReference type="ChEBI" id="CHEBI:456216"/>
    </reaction>
</comment>
<dbReference type="GO" id="GO:0070681">
    <property type="term" value="P:glutaminyl-tRNAGln biosynthesis via transamidation"/>
    <property type="evidence" value="ECO:0007669"/>
    <property type="project" value="UniProtKB-UniRule"/>
</dbReference>
<keyword evidence="5 7" id="KW-0648">Protein biosynthesis</keyword>
<keyword evidence="4 7" id="KW-0067">ATP-binding</keyword>
<dbReference type="Pfam" id="PF02934">
    <property type="entry name" value="GatB_N"/>
    <property type="match status" value="1"/>
</dbReference>
<keyword evidence="7" id="KW-0496">Mitochondrion</keyword>
<name>A0A5N5QNN6_9AGAM</name>
<evidence type="ECO:0000313" key="10">
    <source>
        <dbReference type="Proteomes" id="UP000383932"/>
    </source>
</evidence>
<dbReference type="NCBIfam" id="NF004014">
    <property type="entry name" value="PRK05477.1-4"/>
    <property type="match status" value="1"/>
</dbReference>
<comment type="subcellular location">
    <subcellularLocation>
        <location evidence="7">Mitochondrion</location>
    </subcellularLocation>
</comment>
<dbReference type="InterPro" id="IPR006075">
    <property type="entry name" value="Asn/Gln-tRNA_Trfase_suB/E_cat"/>
</dbReference>
<evidence type="ECO:0000256" key="3">
    <source>
        <dbReference type="ARBA" id="ARBA00022741"/>
    </source>
</evidence>
<evidence type="ECO:0000256" key="4">
    <source>
        <dbReference type="ARBA" id="ARBA00022840"/>
    </source>
</evidence>
<dbReference type="Pfam" id="PF02637">
    <property type="entry name" value="GatB_Yqey"/>
    <property type="match status" value="1"/>
</dbReference>
<dbReference type="NCBIfam" id="NF004012">
    <property type="entry name" value="PRK05477.1-2"/>
    <property type="match status" value="1"/>
</dbReference>
<evidence type="ECO:0000313" key="9">
    <source>
        <dbReference type="EMBL" id="KAB5592756.1"/>
    </source>
</evidence>
<dbReference type="InterPro" id="IPR018027">
    <property type="entry name" value="Asn/Gln_amidotransferase"/>
</dbReference>
<dbReference type="GO" id="GO:0005739">
    <property type="term" value="C:mitochondrion"/>
    <property type="evidence" value="ECO:0007669"/>
    <property type="project" value="UniProtKB-SubCell"/>
</dbReference>
<evidence type="ECO:0000256" key="5">
    <source>
        <dbReference type="ARBA" id="ARBA00022917"/>
    </source>
</evidence>
<dbReference type="InterPro" id="IPR003789">
    <property type="entry name" value="Asn/Gln_tRNA_amidoTrase-B-like"/>
</dbReference>
<keyword evidence="10" id="KW-1185">Reference proteome</keyword>
<dbReference type="PANTHER" id="PTHR11659:SF0">
    <property type="entry name" value="GLUTAMYL-TRNA(GLN) AMIDOTRANSFERASE SUBUNIT B, MITOCHONDRIAL"/>
    <property type="match status" value="1"/>
</dbReference>
<dbReference type="Gene3D" id="1.10.10.410">
    <property type="match status" value="1"/>
</dbReference>
<dbReference type="InterPro" id="IPR023168">
    <property type="entry name" value="GatB_Yqey_C_2"/>
</dbReference>
<dbReference type="EC" id="6.3.5.-" evidence="7"/>
<organism evidence="9 10">
    <name type="scientific">Ceratobasidium theobromae</name>
    <dbReference type="NCBI Taxonomy" id="1582974"/>
    <lineage>
        <taxon>Eukaryota</taxon>
        <taxon>Fungi</taxon>
        <taxon>Dikarya</taxon>
        <taxon>Basidiomycota</taxon>
        <taxon>Agaricomycotina</taxon>
        <taxon>Agaricomycetes</taxon>
        <taxon>Cantharellales</taxon>
        <taxon>Ceratobasidiaceae</taxon>
        <taxon>Ceratobasidium</taxon>
    </lineage>
</organism>
<comment type="similarity">
    <text evidence="1 7">Belongs to the GatB/GatE family. GatB subfamily.</text>
</comment>
<keyword evidence="3 7" id="KW-0547">Nucleotide-binding</keyword>
<feature type="domain" description="Asn/Gln amidotransferase" evidence="8">
    <location>
        <begin position="373"/>
        <end position="524"/>
    </location>
</feature>
<dbReference type="SUPFAM" id="SSF89095">
    <property type="entry name" value="GatB/YqeY motif"/>
    <property type="match status" value="1"/>
</dbReference>
<evidence type="ECO:0000256" key="6">
    <source>
        <dbReference type="ARBA" id="ARBA00047913"/>
    </source>
</evidence>
<dbReference type="InterPro" id="IPR017959">
    <property type="entry name" value="Asn/Gln-tRNA_amidoTrfase_suB/E"/>
</dbReference>
<evidence type="ECO:0000256" key="7">
    <source>
        <dbReference type="HAMAP-Rule" id="MF_03147"/>
    </source>
</evidence>
<gene>
    <name evidence="9" type="ORF">CTheo_3824</name>
</gene>
<dbReference type="GO" id="GO:0016740">
    <property type="term" value="F:transferase activity"/>
    <property type="evidence" value="ECO:0007669"/>
    <property type="project" value="UniProtKB-KW"/>
</dbReference>
<comment type="subunit">
    <text evidence="7">Subunit of the heterotrimeric GatCAB amidotransferase (AdT) complex, composed of A, B and C subunits.</text>
</comment>
<dbReference type="PANTHER" id="PTHR11659">
    <property type="entry name" value="GLUTAMYL-TRNA GLN AMIDOTRANSFERASE SUBUNIT B MITOCHONDRIAL AND PROKARYOTIC PET112-RELATED"/>
    <property type="match status" value="1"/>
</dbReference>
<dbReference type="SMART" id="SM00845">
    <property type="entry name" value="GatB_Yqey"/>
    <property type="match status" value="1"/>
</dbReference>
<keyword evidence="9" id="KW-0808">Transferase</keyword>
<evidence type="ECO:0000256" key="2">
    <source>
        <dbReference type="ARBA" id="ARBA00022598"/>
    </source>
</evidence>
<dbReference type="GO" id="GO:0005524">
    <property type="term" value="F:ATP binding"/>
    <property type="evidence" value="ECO:0007669"/>
    <property type="project" value="UniProtKB-KW"/>
</dbReference>
<dbReference type="AlphaFoldDB" id="A0A5N5QNN6"/>
<dbReference type="InterPro" id="IPR014746">
    <property type="entry name" value="Gln_synth/guanido_kin_cat_dom"/>
</dbReference>
<evidence type="ECO:0000259" key="8">
    <source>
        <dbReference type="SMART" id="SM00845"/>
    </source>
</evidence>
<protein>
    <recommendedName>
        <fullName evidence="7">Glutamyl-tRNA(Gln) amidotransferase subunit B, mitochondrial</fullName>
        <shortName evidence="7">Glu-AdT subunit B</shortName>
        <ecNumber evidence="7">6.3.5.-</ecNumber>
    </recommendedName>
</protein>
<dbReference type="EMBL" id="SSOP01000055">
    <property type="protein sequence ID" value="KAB5592756.1"/>
    <property type="molecule type" value="Genomic_DNA"/>
</dbReference>
<dbReference type="HAMAP" id="MF_00121">
    <property type="entry name" value="GatB"/>
    <property type="match status" value="1"/>
</dbReference>
<keyword evidence="2 7" id="KW-0436">Ligase</keyword>
<reference evidence="9 10" key="1">
    <citation type="journal article" date="2019" name="Fungal Biol. Biotechnol.">
        <title>Draft genome sequence of fastidious pathogen Ceratobasidium theobromae, which causes vascular-streak dieback in Theobroma cacao.</title>
        <authorList>
            <person name="Ali S.S."/>
            <person name="Asman A."/>
            <person name="Shao J."/>
            <person name="Firmansyah A.P."/>
            <person name="Susilo A.W."/>
            <person name="Rosmana A."/>
            <person name="McMahon P."/>
            <person name="Junaid M."/>
            <person name="Guest D."/>
            <person name="Kheng T.Y."/>
            <person name="Meinhardt L.W."/>
            <person name="Bailey B.A."/>
        </authorList>
    </citation>
    <scope>NUCLEOTIDE SEQUENCE [LARGE SCALE GENOMIC DNA]</scope>
    <source>
        <strain evidence="9 10">CT2</strain>
    </source>
</reference>
<dbReference type="OrthoDB" id="1722066at2759"/>
<proteinExistence type="inferred from homology"/>